<dbReference type="RefSeq" id="WP_204719815.1">
    <property type="nucleotide sequence ID" value="NZ_JACSNR010000002.1"/>
</dbReference>
<evidence type="ECO:0008006" key="4">
    <source>
        <dbReference type="Google" id="ProtNLM"/>
    </source>
</evidence>
<proteinExistence type="predicted"/>
<reference evidence="2 3" key="1">
    <citation type="journal article" date="2021" name="Sci. Rep.">
        <title>The distribution of antibiotic resistance genes in chicken gut microbiota commensals.</title>
        <authorList>
            <person name="Juricova H."/>
            <person name="Matiasovicova J."/>
            <person name="Kubasova T."/>
            <person name="Cejkova D."/>
            <person name="Rychlik I."/>
        </authorList>
    </citation>
    <scope>NUCLEOTIDE SEQUENCE [LARGE SCALE GENOMIC DNA]</scope>
    <source>
        <strain evidence="2 3">An564</strain>
    </source>
</reference>
<gene>
    <name evidence="2" type="ORF">H9X81_03380</name>
</gene>
<protein>
    <recommendedName>
        <fullName evidence="4">ABC-2 family transporter protein</fullName>
    </recommendedName>
</protein>
<feature type="transmembrane region" description="Helical" evidence="1">
    <location>
        <begin position="133"/>
        <end position="154"/>
    </location>
</feature>
<comment type="caution">
    <text evidence="2">The sequence shown here is derived from an EMBL/GenBank/DDBJ whole genome shotgun (WGS) entry which is preliminary data.</text>
</comment>
<keyword evidence="3" id="KW-1185">Reference proteome</keyword>
<evidence type="ECO:0000313" key="2">
    <source>
        <dbReference type="EMBL" id="MBM6922735.1"/>
    </source>
</evidence>
<keyword evidence="1" id="KW-0472">Membrane</keyword>
<feature type="transmembrane region" description="Helical" evidence="1">
    <location>
        <begin position="229"/>
        <end position="248"/>
    </location>
</feature>
<sequence length="342" mass="38376">MSQMELRSVPALKKEIIRLALAAAVQLLFALWFYAFCCGLVSLGPLRLPYGVKGYEFGGMVCVLTAFMPVRTVWNLNEAVDEAKKHEPLDFDALLPRMAEICRKALRELSRALVLIPLLFLVEWMQAGTLNSIPMAVVYALLILMDFLLFRRFLTLLQTPFRNGDRAAEGTAPDGNPLLRSREQTDDLRSLQNGARNFMILGAVEAAAVAVPLLRAGFEFKMVTLKPTILANVLTLLLCFLLGVSMILDGWKMFRCAGTLNADDGRELLRQKLGDLAALMKTAREQLMMTTLLSPVMLLADMYKSESAAALPWFGLAVVYYLLFELLWRRYKKQVDQVMAEV</sequence>
<organism evidence="2 3">
    <name type="scientific">Hydrogenoanaerobacterium saccharovorans</name>
    <dbReference type="NCBI Taxonomy" id="474960"/>
    <lineage>
        <taxon>Bacteria</taxon>
        <taxon>Bacillati</taxon>
        <taxon>Bacillota</taxon>
        <taxon>Clostridia</taxon>
        <taxon>Eubacteriales</taxon>
        <taxon>Oscillospiraceae</taxon>
        <taxon>Hydrogenoanaerobacterium</taxon>
    </lineage>
</organism>
<feature type="transmembrane region" description="Helical" evidence="1">
    <location>
        <begin position="21"/>
        <end position="43"/>
    </location>
</feature>
<keyword evidence="1" id="KW-0812">Transmembrane</keyword>
<evidence type="ECO:0000256" key="1">
    <source>
        <dbReference type="SAM" id="Phobius"/>
    </source>
</evidence>
<dbReference type="Proteomes" id="UP000724149">
    <property type="component" value="Unassembled WGS sequence"/>
</dbReference>
<evidence type="ECO:0000313" key="3">
    <source>
        <dbReference type="Proteomes" id="UP000724149"/>
    </source>
</evidence>
<dbReference type="EMBL" id="JACSNR010000002">
    <property type="protein sequence ID" value="MBM6922735.1"/>
    <property type="molecule type" value="Genomic_DNA"/>
</dbReference>
<name>A0ABS2GJT6_9FIRM</name>
<keyword evidence="1" id="KW-1133">Transmembrane helix</keyword>
<feature type="transmembrane region" description="Helical" evidence="1">
    <location>
        <begin position="309"/>
        <end position="328"/>
    </location>
</feature>
<accession>A0ABS2GJT6</accession>